<organism evidence="2 3">
    <name type="scientific">Methylobacterium radiodurans</name>
    <dbReference type="NCBI Taxonomy" id="2202828"/>
    <lineage>
        <taxon>Bacteria</taxon>
        <taxon>Pseudomonadati</taxon>
        <taxon>Pseudomonadota</taxon>
        <taxon>Alphaproteobacteria</taxon>
        <taxon>Hyphomicrobiales</taxon>
        <taxon>Methylobacteriaceae</taxon>
        <taxon>Methylobacterium</taxon>
    </lineage>
</organism>
<dbReference type="RefSeq" id="WP_109952778.1">
    <property type="nucleotide sequence ID" value="NZ_CP029551.1"/>
</dbReference>
<dbReference type="InterPro" id="IPR029052">
    <property type="entry name" value="Metallo-depent_PP-like"/>
</dbReference>
<keyword evidence="3" id="KW-1185">Reference proteome</keyword>
<feature type="compositionally biased region" description="Low complexity" evidence="1">
    <location>
        <begin position="1"/>
        <end position="13"/>
    </location>
</feature>
<protein>
    <submittedName>
        <fullName evidence="2">Metallophosphoesterase</fullName>
    </submittedName>
</protein>
<dbReference type="EMBL" id="CP029551">
    <property type="protein sequence ID" value="AWN37712.1"/>
    <property type="molecule type" value="Genomic_DNA"/>
</dbReference>
<name>A0A2U8VWW2_9HYPH</name>
<dbReference type="OrthoDB" id="356681at2"/>
<feature type="region of interest" description="Disordered" evidence="1">
    <location>
        <begin position="1"/>
        <end position="38"/>
    </location>
</feature>
<dbReference type="Proteomes" id="UP000246058">
    <property type="component" value="Chromosome"/>
</dbReference>
<evidence type="ECO:0000313" key="2">
    <source>
        <dbReference type="EMBL" id="AWN37712.1"/>
    </source>
</evidence>
<reference evidence="2 3" key="1">
    <citation type="submission" date="2018-05" db="EMBL/GenBank/DDBJ databases">
        <title>Complete Genome Sequence of Methylobacterium sp. 17Sr1-43.</title>
        <authorList>
            <person name="Srinivasan S."/>
        </authorList>
    </citation>
    <scope>NUCLEOTIDE SEQUENCE [LARGE SCALE GENOMIC DNA]</scope>
    <source>
        <strain evidence="2 3">17Sr1-43</strain>
    </source>
</reference>
<gene>
    <name evidence="2" type="ORF">DK427_19905</name>
</gene>
<sequence>MPKVALDPFDDAPAPLPRRGNLPAPADRSRDASGDAPAPVRRPMRIWILSDLQTDREVLPALPVVAPDFDVLVLAGGIAPSLEACLRWIAAERDGLIAGKPVILVAGSAEFGTAAPDPDGIARARELAVGMGVRLLSDETARLEAPDGTAVHVVGATLWTDWCLMGPFQGQGARVQARRMWSADGSHPVRPPGWSPHDALAAHARSRAYIEDALAAIVQQGLGFRPGPQTLVPGVRPEDRAVVVTHHAPSRRCLPELWKGWSYERWLPATYASDLEAIMLSWGAPALWIHGAVPEAVDIRVGKTRVVANPRGVGNGFDPSLVVEV</sequence>
<proteinExistence type="predicted"/>
<dbReference type="PANTHER" id="PTHR37844:SF2">
    <property type="entry name" value="SER_THR PROTEIN PHOSPHATASE SUPERFAMILY (AFU_ORTHOLOGUE AFUA_1G14840)"/>
    <property type="match status" value="1"/>
</dbReference>
<accession>A0A2U8VWW2</accession>
<dbReference type="SUPFAM" id="SSF56300">
    <property type="entry name" value="Metallo-dependent phosphatases"/>
    <property type="match status" value="1"/>
</dbReference>
<evidence type="ECO:0000256" key="1">
    <source>
        <dbReference type="SAM" id="MobiDB-lite"/>
    </source>
</evidence>
<evidence type="ECO:0000313" key="3">
    <source>
        <dbReference type="Proteomes" id="UP000246058"/>
    </source>
</evidence>
<dbReference type="PANTHER" id="PTHR37844">
    <property type="entry name" value="SER/THR PROTEIN PHOSPHATASE SUPERFAMILY (AFU_ORTHOLOGUE AFUA_1G14840)"/>
    <property type="match status" value="1"/>
</dbReference>
<dbReference type="AlphaFoldDB" id="A0A2U8VWW2"/>
<dbReference type="KEGG" id="meti:DK427_19905"/>